<dbReference type="SUPFAM" id="SSF56112">
    <property type="entry name" value="Protein kinase-like (PK-like)"/>
    <property type="match status" value="1"/>
</dbReference>
<dbReference type="SMART" id="SM00220">
    <property type="entry name" value="S_TKc"/>
    <property type="match status" value="1"/>
</dbReference>
<keyword evidence="5" id="KW-0067">ATP-binding</keyword>
<keyword evidence="8" id="KW-1185">Reference proteome</keyword>
<sequence length="406" mass="45479">MSVGIPDEILQMYTWQMFSGLAYLHYHYIAHRDIKCENYMRTSNHEEAPVKLIDLGIAGNLQKTSDGYLTDVVGTISTMAPEVFTKRYRESCDIWSLGITLYICSICYEPWVAPCGTRYMEEDEIARALKDPNLEIPFTDKRWNFRSEANRQLVESLCKTNPKERPRARDVLTSNAYVRNYPMATLPDMLDDLDSAFQWIQTNLSSYGGDLTNCALVGQSAGAQLASALLLRQCRRAEEDLEGAKLPWSASMFKVFLGVSGVYDLPMEAEHMESIGFVPFLTQLEADGDIASFSPSLMVQEGAYARAAGRHLPTVHLFHGEADTSVPVDMTTNFAKALRKANVDVKVHLQKDATHSEPVVEGPLNGEDVQAQLLLPYLDRSPVALPAARRYLPRPVLAMAKRVMPF</sequence>
<evidence type="ECO:0000259" key="6">
    <source>
        <dbReference type="PROSITE" id="PS50011"/>
    </source>
</evidence>
<accession>A0ABP0QJH0</accession>
<evidence type="ECO:0000313" key="8">
    <source>
        <dbReference type="Proteomes" id="UP001642484"/>
    </source>
</evidence>
<dbReference type="PANTHER" id="PTHR24349">
    <property type="entry name" value="SERINE/THREONINE-PROTEIN KINASE"/>
    <property type="match status" value="1"/>
</dbReference>
<evidence type="ECO:0000256" key="5">
    <source>
        <dbReference type="ARBA" id="ARBA00022840"/>
    </source>
</evidence>
<keyword evidence="3" id="KW-0547">Nucleotide-binding</keyword>
<dbReference type="Gene3D" id="1.10.510.10">
    <property type="entry name" value="Transferase(Phosphotransferase) domain 1"/>
    <property type="match status" value="1"/>
</dbReference>
<organism evidence="7 8">
    <name type="scientific">Durusdinium trenchii</name>
    <dbReference type="NCBI Taxonomy" id="1381693"/>
    <lineage>
        <taxon>Eukaryota</taxon>
        <taxon>Sar</taxon>
        <taxon>Alveolata</taxon>
        <taxon>Dinophyceae</taxon>
        <taxon>Suessiales</taxon>
        <taxon>Symbiodiniaceae</taxon>
        <taxon>Durusdinium</taxon>
    </lineage>
</organism>
<dbReference type="InterPro" id="IPR013094">
    <property type="entry name" value="AB_hydrolase_3"/>
</dbReference>
<evidence type="ECO:0000256" key="4">
    <source>
        <dbReference type="ARBA" id="ARBA00022777"/>
    </source>
</evidence>
<keyword evidence="4" id="KW-0418">Kinase</keyword>
<evidence type="ECO:0000256" key="2">
    <source>
        <dbReference type="ARBA" id="ARBA00022679"/>
    </source>
</evidence>
<keyword evidence="2" id="KW-0808">Transferase</keyword>
<feature type="domain" description="Protein kinase" evidence="6">
    <location>
        <begin position="1"/>
        <end position="178"/>
    </location>
</feature>
<reference evidence="7 8" key="1">
    <citation type="submission" date="2024-02" db="EMBL/GenBank/DDBJ databases">
        <authorList>
            <person name="Chen Y."/>
            <person name="Shah S."/>
            <person name="Dougan E. K."/>
            <person name="Thang M."/>
            <person name="Chan C."/>
        </authorList>
    </citation>
    <scope>NUCLEOTIDE SEQUENCE [LARGE SCALE GENOMIC DNA]</scope>
</reference>
<dbReference type="Pfam" id="PF07859">
    <property type="entry name" value="Abhydrolase_3"/>
    <property type="match status" value="1"/>
</dbReference>
<comment type="caution">
    <text evidence="7">The sequence shown here is derived from an EMBL/GenBank/DDBJ whole genome shotgun (WGS) entry which is preliminary data.</text>
</comment>
<dbReference type="InterPro" id="IPR011009">
    <property type="entry name" value="Kinase-like_dom_sf"/>
</dbReference>
<proteinExistence type="predicted"/>
<dbReference type="Pfam" id="PF00069">
    <property type="entry name" value="Pkinase"/>
    <property type="match status" value="1"/>
</dbReference>
<dbReference type="InterPro" id="IPR029058">
    <property type="entry name" value="AB_hydrolase_fold"/>
</dbReference>
<dbReference type="InterPro" id="IPR000719">
    <property type="entry name" value="Prot_kinase_dom"/>
</dbReference>
<protein>
    <recommendedName>
        <fullName evidence="6">Protein kinase domain-containing protein</fullName>
    </recommendedName>
</protein>
<keyword evidence="1" id="KW-0723">Serine/threonine-protein kinase</keyword>
<dbReference type="SUPFAM" id="SSF53474">
    <property type="entry name" value="alpha/beta-Hydrolases"/>
    <property type="match status" value="1"/>
</dbReference>
<dbReference type="Proteomes" id="UP001642484">
    <property type="component" value="Unassembled WGS sequence"/>
</dbReference>
<dbReference type="Gene3D" id="3.40.50.1820">
    <property type="entry name" value="alpha/beta hydrolase"/>
    <property type="match status" value="1"/>
</dbReference>
<evidence type="ECO:0000256" key="1">
    <source>
        <dbReference type="ARBA" id="ARBA00022527"/>
    </source>
</evidence>
<dbReference type="InterPro" id="IPR050205">
    <property type="entry name" value="CDPK_Ser/Thr_kinases"/>
</dbReference>
<evidence type="ECO:0000256" key="3">
    <source>
        <dbReference type="ARBA" id="ARBA00022741"/>
    </source>
</evidence>
<evidence type="ECO:0000313" key="7">
    <source>
        <dbReference type="EMBL" id="CAK9088363.1"/>
    </source>
</evidence>
<dbReference type="PROSITE" id="PS50011">
    <property type="entry name" value="PROTEIN_KINASE_DOM"/>
    <property type="match status" value="1"/>
</dbReference>
<gene>
    <name evidence="7" type="ORF">CCMP2556_LOCUS42622</name>
</gene>
<name>A0ABP0QJH0_9DINO</name>
<dbReference type="EMBL" id="CAXAMN010024639">
    <property type="protein sequence ID" value="CAK9088363.1"/>
    <property type="molecule type" value="Genomic_DNA"/>
</dbReference>